<dbReference type="NCBIfam" id="TIGR02937">
    <property type="entry name" value="sigma70-ECF"/>
    <property type="match status" value="1"/>
</dbReference>
<dbReference type="Pfam" id="PF04542">
    <property type="entry name" value="Sigma70_r2"/>
    <property type="match status" value="1"/>
</dbReference>
<dbReference type="PANTHER" id="PTHR43133">
    <property type="entry name" value="RNA POLYMERASE ECF-TYPE SIGMA FACTO"/>
    <property type="match status" value="1"/>
</dbReference>
<dbReference type="Pfam" id="PF08281">
    <property type="entry name" value="Sigma70_r4_2"/>
    <property type="match status" value="1"/>
</dbReference>
<evidence type="ECO:0000313" key="10">
    <source>
        <dbReference type="Proteomes" id="UP000541033"/>
    </source>
</evidence>
<keyword evidence="10" id="KW-1185">Reference proteome</keyword>
<reference evidence="9 10" key="1">
    <citation type="submission" date="2020-02" db="EMBL/GenBank/DDBJ databases">
        <title>Sequencing the genomes of 1000 actinobacteria strains.</title>
        <authorList>
            <person name="Klenk H.-P."/>
        </authorList>
    </citation>
    <scope>NUCLEOTIDE SEQUENCE [LARGE SCALE GENOMIC DNA]</scope>
    <source>
        <strain evidence="9 10">DSM 27960</strain>
    </source>
</reference>
<dbReference type="InterPro" id="IPR041916">
    <property type="entry name" value="Anti_sigma_zinc_sf"/>
</dbReference>
<dbReference type="InterPro" id="IPR039425">
    <property type="entry name" value="RNA_pol_sigma-70-like"/>
</dbReference>
<comment type="caution">
    <text evidence="9">The sequence shown here is derived from an EMBL/GenBank/DDBJ whole genome shotgun (WGS) entry which is preliminary data.</text>
</comment>
<feature type="region of interest" description="Disordered" evidence="6">
    <location>
        <begin position="1"/>
        <end position="21"/>
    </location>
</feature>
<keyword evidence="3" id="KW-0731">Sigma factor</keyword>
<dbReference type="CDD" id="cd06171">
    <property type="entry name" value="Sigma70_r4"/>
    <property type="match status" value="1"/>
</dbReference>
<name>A0A7X5R207_9MICO</name>
<sequence>MSHSAKHPHDVAGEGAAASRSLPDDDGTLLAAYRAGDADAMKSLYSRHYSAALNTARQYAASNAEAEDIVAEAFARVIQAINNGKGPSVSLWWYLVTAMKSVAIRNSESGARTVAVEPDVLEFLSNERVESSLDSAAQVAVVDAFNRLPQRWQEVVWYREVQGLSTAETAEVLGLNPNSTSALHNRARKGFRIEYLNALAAENARPGCLPYSKRLPAYAEYLETSSDALSLNEAATVEQHLAGCSSCSRALTEIENVKARLLGVVAACVPGLVFGISDGIRDVATAGATSALMPAASPHIAGITTSLVAKAALGAAGLAVAAGITALFVFGAAGSAGEAQPREPLAADTSRPVQTIEPTAAMENSGEVSGESFSSAGPLVEREAGSALDTGVRVGRQLLVEVPTESGLCRVYFQQATGNEMAFFEQTMTGGGSCFVDIAREGGYLVMLDSVTNSHVAQAAKAAAYSIRVATDVSPTAGFEFAVTSQLLDSSPTPSEG</sequence>
<protein>
    <submittedName>
        <fullName evidence="9">RNA polymerase sigma factor (Sigma-70 family)</fullName>
    </submittedName>
</protein>
<dbReference type="Gene3D" id="1.10.10.10">
    <property type="entry name" value="Winged helix-like DNA-binding domain superfamily/Winged helix DNA-binding domain"/>
    <property type="match status" value="1"/>
</dbReference>
<evidence type="ECO:0000256" key="3">
    <source>
        <dbReference type="ARBA" id="ARBA00023082"/>
    </source>
</evidence>
<keyword evidence="5" id="KW-0804">Transcription</keyword>
<dbReference type="GO" id="GO:0006352">
    <property type="term" value="P:DNA-templated transcription initiation"/>
    <property type="evidence" value="ECO:0007669"/>
    <property type="project" value="InterPro"/>
</dbReference>
<evidence type="ECO:0000256" key="1">
    <source>
        <dbReference type="ARBA" id="ARBA00010641"/>
    </source>
</evidence>
<dbReference type="InterPro" id="IPR013249">
    <property type="entry name" value="RNA_pol_sigma70_r4_t2"/>
</dbReference>
<evidence type="ECO:0000259" key="8">
    <source>
        <dbReference type="Pfam" id="PF08281"/>
    </source>
</evidence>
<organism evidence="9 10">
    <name type="scientific">Lysinibacter cavernae</name>
    <dbReference type="NCBI Taxonomy" id="1640652"/>
    <lineage>
        <taxon>Bacteria</taxon>
        <taxon>Bacillati</taxon>
        <taxon>Actinomycetota</taxon>
        <taxon>Actinomycetes</taxon>
        <taxon>Micrococcales</taxon>
        <taxon>Microbacteriaceae</taxon>
        <taxon>Lysinibacter</taxon>
    </lineage>
</organism>
<comment type="similarity">
    <text evidence="1">Belongs to the sigma-70 factor family. ECF subfamily.</text>
</comment>
<dbReference type="InterPro" id="IPR013324">
    <property type="entry name" value="RNA_pol_sigma_r3/r4-like"/>
</dbReference>
<dbReference type="AlphaFoldDB" id="A0A7X5R207"/>
<keyword evidence="4" id="KW-0238">DNA-binding</keyword>
<feature type="domain" description="RNA polymerase sigma factor 70 region 4 type 2" evidence="8">
    <location>
        <begin position="140"/>
        <end position="189"/>
    </location>
</feature>
<evidence type="ECO:0000256" key="2">
    <source>
        <dbReference type="ARBA" id="ARBA00023015"/>
    </source>
</evidence>
<dbReference type="GO" id="GO:0003677">
    <property type="term" value="F:DNA binding"/>
    <property type="evidence" value="ECO:0007669"/>
    <property type="project" value="UniProtKB-KW"/>
</dbReference>
<gene>
    <name evidence="9" type="ORF">FHX76_002035</name>
</gene>
<dbReference type="GO" id="GO:0016987">
    <property type="term" value="F:sigma factor activity"/>
    <property type="evidence" value="ECO:0007669"/>
    <property type="project" value="UniProtKB-KW"/>
</dbReference>
<dbReference type="Gene3D" id="1.10.1740.10">
    <property type="match status" value="1"/>
</dbReference>
<evidence type="ECO:0000256" key="6">
    <source>
        <dbReference type="SAM" id="MobiDB-lite"/>
    </source>
</evidence>
<proteinExistence type="inferred from homology"/>
<dbReference type="InterPro" id="IPR013325">
    <property type="entry name" value="RNA_pol_sigma_r2"/>
</dbReference>
<evidence type="ECO:0000256" key="5">
    <source>
        <dbReference type="ARBA" id="ARBA00023163"/>
    </source>
</evidence>
<dbReference type="SUPFAM" id="SSF88659">
    <property type="entry name" value="Sigma3 and sigma4 domains of RNA polymerase sigma factors"/>
    <property type="match status" value="1"/>
</dbReference>
<feature type="domain" description="RNA polymerase sigma-70 region 2" evidence="7">
    <location>
        <begin position="44"/>
        <end position="106"/>
    </location>
</feature>
<keyword evidence="2" id="KW-0805">Transcription regulation</keyword>
<dbReference type="InterPro" id="IPR014284">
    <property type="entry name" value="RNA_pol_sigma-70_dom"/>
</dbReference>
<dbReference type="EMBL" id="JAAMOX010000002">
    <property type="protein sequence ID" value="NIH54139.1"/>
    <property type="molecule type" value="Genomic_DNA"/>
</dbReference>
<dbReference type="InterPro" id="IPR007627">
    <property type="entry name" value="RNA_pol_sigma70_r2"/>
</dbReference>
<evidence type="ECO:0000259" key="7">
    <source>
        <dbReference type="Pfam" id="PF04542"/>
    </source>
</evidence>
<dbReference type="Proteomes" id="UP000541033">
    <property type="component" value="Unassembled WGS sequence"/>
</dbReference>
<dbReference type="Gene3D" id="1.10.10.1320">
    <property type="entry name" value="Anti-sigma factor, zinc-finger domain"/>
    <property type="match status" value="1"/>
</dbReference>
<evidence type="ECO:0000256" key="4">
    <source>
        <dbReference type="ARBA" id="ARBA00023125"/>
    </source>
</evidence>
<dbReference type="InterPro" id="IPR036388">
    <property type="entry name" value="WH-like_DNA-bd_sf"/>
</dbReference>
<accession>A0A7X5R207</accession>
<dbReference type="PANTHER" id="PTHR43133:SF8">
    <property type="entry name" value="RNA POLYMERASE SIGMA FACTOR HI_1459-RELATED"/>
    <property type="match status" value="1"/>
</dbReference>
<evidence type="ECO:0000313" key="9">
    <source>
        <dbReference type="EMBL" id="NIH54139.1"/>
    </source>
</evidence>
<dbReference type="SUPFAM" id="SSF88946">
    <property type="entry name" value="Sigma2 domain of RNA polymerase sigma factors"/>
    <property type="match status" value="1"/>
</dbReference>
<dbReference type="RefSeq" id="WP_167150554.1">
    <property type="nucleotide sequence ID" value="NZ_JAAMOX010000002.1"/>
</dbReference>